<dbReference type="Pfam" id="PF00772">
    <property type="entry name" value="DnaB"/>
    <property type="match status" value="1"/>
</dbReference>
<dbReference type="GO" id="GO:0005829">
    <property type="term" value="C:cytosol"/>
    <property type="evidence" value="ECO:0007669"/>
    <property type="project" value="TreeGrafter"/>
</dbReference>
<keyword evidence="4" id="KW-0547">Nucleotide-binding</keyword>
<dbReference type="GO" id="GO:0003677">
    <property type="term" value="F:DNA binding"/>
    <property type="evidence" value="ECO:0007669"/>
    <property type="project" value="UniProtKB-KW"/>
</dbReference>
<dbReference type="SUPFAM" id="SSF52540">
    <property type="entry name" value="P-loop containing nucleoside triphosphate hydrolases"/>
    <property type="match status" value="1"/>
</dbReference>
<dbReference type="PANTHER" id="PTHR30153:SF2">
    <property type="entry name" value="REPLICATIVE DNA HELICASE"/>
    <property type="match status" value="1"/>
</dbReference>
<keyword evidence="1" id="KW-0235">DNA replication</keyword>
<dbReference type="Gene3D" id="3.40.50.300">
    <property type="entry name" value="P-loop containing nucleotide triphosphate hydrolases"/>
    <property type="match status" value="1"/>
</dbReference>
<dbReference type="InterPro" id="IPR016136">
    <property type="entry name" value="DNA_helicase_N/primase_C"/>
</dbReference>
<dbReference type="PANTHER" id="PTHR30153">
    <property type="entry name" value="REPLICATIVE DNA HELICASE DNAB"/>
    <property type="match status" value="1"/>
</dbReference>
<evidence type="ECO:0000256" key="1">
    <source>
        <dbReference type="ARBA" id="ARBA00022705"/>
    </source>
</evidence>
<feature type="domain" description="DNA helicase DnaB-like N-terminal" evidence="3">
    <location>
        <begin position="13"/>
        <end position="116"/>
    </location>
</feature>
<dbReference type="STRING" id="67331.SAMN04490357_0008"/>
<dbReference type="Gene3D" id="1.10.860.10">
    <property type="entry name" value="DNAb Helicase, Chain A"/>
    <property type="match status" value="1"/>
</dbReference>
<dbReference type="GO" id="GO:0003678">
    <property type="term" value="F:DNA helicase activity"/>
    <property type="evidence" value="ECO:0007669"/>
    <property type="project" value="InterPro"/>
</dbReference>
<evidence type="ECO:0000256" key="2">
    <source>
        <dbReference type="ARBA" id="ARBA00023125"/>
    </source>
</evidence>
<dbReference type="EMBL" id="FNTD01000001">
    <property type="protein sequence ID" value="SEB29489.1"/>
    <property type="molecule type" value="Genomic_DNA"/>
</dbReference>
<name>A0A1H4I5W9_9ACTN</name>
<keyword evidence="4" id="KW-0378">Hydrolase</keyword>
<evidence type="ECO:0000313" key="5">
    <source>
        <dbReference type="Proteomes" id="UP000182375"/>
    </source>
</evidence>
<organism evidence="4 5">
    <name type="scientific">Streptomyces misionensis</name>
    <dbReference type="NCBI Taxonomy" id="67331"/>
    <lineage>
        <taxon>Bacteria</taxon>
        <taxon>Bacillati</taxon>
        <taxon>Actinomycetota</taxon>
        <taxon>Actinomycetes</taxon>
        <taxon>Kitasatosporales</taxon>
        <taxon>Streptomycetaceae</taxon>
        <taxon>Streptomyces</taxon>
    </lineage>
</organism>
<keyword evidence="4" id="KW-0067">ATP-binding</keyword>
<evidence type="ECO:0000259" key="3">
    <source>
        <dbReference type="Pfam" id="PF00772"/>
    </source>
</evidence>
<accession>A0A1H4I5W9</accession>
<keyword evidence="2" id="KW-0238">DNA-binding</keyword>
<reference evidence="4 5" key="1">
    <citation type="submission" date="2016-10" db="EMBL/GenBank/DDBJ databases">
        <authorList>
            <person name="de Groot N.N."/>
        </authorList>
    </citation>
    <scope>NUCLEOTIDE SEQUENCE [LARGE SCALE GENOMIC DNA]</scope>
    <source>
        <strain evidence="4 5">DSM 40306</strain>
    </source>
</reference>
<dbReference type="AlphaFoldDB" id="A0A1H4I5W9"/>
<gene>
    <name evidence="4" type="ORF">SAMN04490357_0008</name>
</gene>
<dbReference type="GO" id="GO:0005524">
    <property type="term" value="F:ATP binding"/>
    <property type="evidence" value="ECO:0007669"/>
    <property type="project" value="InterPro"/>
</dbReference>
<dbReference type="InterPro" id="IPR007693">
    <property type="entry name" value="DNA_helicase_DnaB-like_N"/>
</dbReference>
<dbReference type="GO" id="GO:0006260">
    <property type="term" value="P:DNA replication"/>
    <property type="evidence" value="ECO:0007669"/>
    <property type="project" value="UniProtKB-KW"/>
</dbReference>
<keyword evidence="4" id="KW-0347">Helicase</keyword>
<sequence>MSGFEDQDERQARELEAAEAVLGALLTPGDAADAAFMELVEVVEAADFREPRHQLLFEVACAMRTRREPCDPITMTAELTGRGLLEKAGGRAYLHHLVQAVPTVYAAVEYANVVRDAALLRRVESAGIAAVAAARSGAGEAADIAERAVEEMRAARDRGLAATDAPLLDLGTFLAETPAEPDWVLPGVLARWDRLIVTGGEGGGKSLLLRQMLLRAAAGLHPWKKARIAPVRCMLIDAENSRDQARPWIEQMARAAEAEGAPIDPRLVTLEFLNERGLDLARPADRAYLARRIERAKPDLIVIGPLYKLTLTGNPNDEETARVLMSGLEMLRTVSGGAAMLIEAHSPHAAPGAKRRDLRPIGSSLWLRWPEYGFGLSPAAELGAEELRLVDWVPWRGARSERTWPEQFCGGHPWPWVAIQHAGNEPIPVVTLTAEEAETAGLIPEQGFWDDQQIGYAAQ</sequence>
<dbReference type="InterPro" id="IPR027417">
    <property type="entry name" value="P-loop_NTPase"/>
</dbReference>
<dbReference type="InterPro" id="IPR036185">
    <property type="entry name" value="DNA_heli_DnaB-like_N_sf"/>
</dbReference>
<dbReference type="SUPFAM" id="SSF48024">
    <property type="entry name" value="N-terminal domain of DnaB helicase"/>
    <property type="match status" value="1"/>
</dbReference>
<dbReference type="Proteomes" id="UP000182375">
    <property type="component" value="Unassembled WGS sequence"/>
</dbReference>
<dbReference type="Pfam" id="PF13481">
    <property type="entry name" value="AAA_25"/>
    <property type="match status" value="1"/>
</dbReference>
<proteinExistence type="predicted"/>
<protein>
    <submittedName>
        <fullName evidence="4">Replicative DNA helicase</fullName>
    </submittedName>
</protein>
<dbReference type="RefSeq" id="WP_074989904.1">
    <property type="nucleotide sequence ID" value="NZ_FNTD01000001.1"/>
</dbReference>
<dbReference type="GeneID" id="95509346"/>
<evidence type="ECO:0000313" key="4">
    <source>
        <dbReference type="EMBL" id="SEB29489.1"/>
    </source>
</evidence>